<feature type="region of interest" description="Disordered" evidence="4">
    <location>
        <begin position="1"/>
        <end position="20"/>
    </location>
</feature>
<sequence length="426" mass="47257">MGDKSRSQTQSPISRESIYRNNHSVDATTLNVTGAHVDDGNAKAHTKDEVPETKDIALPYHNEPVNHVSLDIGGSLSKFVYFTKDGANGGGRLNFYKVDSSRIDELIGFIKSVLVKHYDYDPDLVPEGAESDKVVIVATGGGAFKFNQQLRMRLKCRIQKEDELHCLIVGLDFFITEIPNEIFVYDSSDPEVFLNENLDPDADKESIYPYLLVNIGSGCSMIKVTGPGPENFVRVGGSSLGGGTLWGLLSLLTSANDFDEMLSMAEKGDNETVDLLVGDIYGMGSHNKIGLKDNHIASSFGKVFKKVFNEEDPAIESQQHQQHNNADARLARIAQFREEDISRSLLYAVSNNIGQISYLQAQRYNLKKIYFAGSYISGHAQTIHTLSYAINFWSNGTKRAYFLKHEGYLGSMGAFLQKKFHNGETE</sequence>
<protein>
    <recommendedName>
        <fullName evidence="7">Pantothenate kinase</fullName>
    </recommendedName>
</protein>
<dbReference type="NCBIfam" id="TIGR00555">
    <property type="entry name" value="panK_eukar"/>
    <property type="match status" value="1"/>
</dbReference>
<dbReference type="FunFam" id="3.30.420.40:FF:000115">
    <property type="entry name" value="Pantothenate kinase PanK"/>
    <property type="match status" value="1"/>
</dbReference>
<dbReference type="Proteomes" id="UP000019384">
    <property type="component" value="Unassembled WGS sequence"/>
</dbReference>
<reference evidence="5" key="2">
    <citation type="submission" date="2014-02" db="EMBL/GenBank/DDBJ databases">
        <title>Complete DNA sequence of /Kuraishia capsulata/ illustrates novel genomic features among budding yeasts (/Saccharomycotina/).</title>
        <authorList>
            <person name="Morales L."/>
            <person name="Noel B."/>
            <person name="Porcel B."/>
            <person name="Marcet-Houben M."/>
            <person name="Hullo M-F."/>
            <person name="Sacerdot C."/>
            <person name="Tekaia F."/>
            <person name="Leh-Louis V."/>
            <person name="Despons L."/>
            <person name="Khanna V."/>
            <person name="Aury J-M."/>
            <person name="Barbe V."/>
            <person name="Couloux A."/>
            <person name="Labadie K."/>
            <person name="Pelletier E."/>
            <person name="Souciet J-L."/>
            <person name="Boekhout T."/>
            <person name="Gabaldon T."/>
            <person name="Wincker P."/>
            <person name="Dujon B."/>
        </authorList>
    </citation>
    <scope>NUCLEOTIDE SEQUENCE</scope>
    <source>
        <strain evidence="5">CBS 1993</strain>
    </source>
</reference>
<gene>
    <name evidence="5" type="ORF">KUCA_T00002880001</name>
</gene>
<dbReference type="GO" id="GO:0005634">
    <property type="term" value="C:nucleus"/>
    <property type="evidence" value="ECO:0007669"/>
    <property type="project" value="TreeGrafter"/>
</dbReference>
<dbReference type="Pfam" id="PF03630">
    <property type="entry name" value="Fumble"/>
    <property type="match status" value="1"/>
</dbReference>
<evidence type="ECO:0008006" key="7">
    <source>
        <dbReference type="Google" id="ProtNLM"/>
    </source>
</evidence>
<dbReference type="HOGENOM" id="CLU_011154_3_0_1"/>
<accession>W6MW55</accession>
<dbReference type="Gene3D" id="3.30.420.40">
    <property type="match status" value="1"/>
</dbReference>
<dbReference type="InterPro" id="IPR043129">
    <property type="entry name" value="ATPase_NBD"/>
</dbReference>
<reference evidence="5" key="1">
    <citation type="submission" date="2013-12" db="EMBL/GenBank/DDBJ databases">
        <authorList>
            <person name="Genoscope - CEA"/>
        </authorList>
    </citation>
    <scope>NUCLEOTIDE SEQUENCE</scope>
    <source>
        <strain evidence="5">CBS 1993</strain>
    </source>
</reference>
<dbReference type="Gene3D" id="3.30.420.510">
    <property type="match status" value="1"/>
</dbReference>
<dbReference type="RefSeq" id="XP_022458901.1">
    <property type="nucleotide sequence ID" value="XM_022603169.1"/>
</dbReference>
<dbReference type="GO" id="GO:0005829">
    <property type="term" value="C:cytosol"/>
    <property type="evidence" value="ECO:0007669"/>
    <property type="project" value="TreeGrafter"/>
</dbReference>
<evidence type="ECO:0000313" key="6">
    <source>
        <dbReference type="Proteomes" id="UP000019384"/>
    </source>
</evidence>
<evidence type="ECO:0000256" key="4">
    <source>
        <dbReference type="SAM" id="MobiDB-lite"/>
    </source>
</evidence>
<dbReference type="AlphaFoldDB" id="W6MW55"/>
<feature type="compositionally biased region" description="Polar residues" evidence="4">
    <location>
        <begin position="7"/>
        <end position="20"/>
    </location>
</feature>
<evidence type="ECO:0000256" key="3">
    <source>
        <dbReference type="ARBA" id="ARBA00022993"/>
    </source>
</evidence>
<dbReference type="GO" id="GO:0015937">
    <property type="term" value="P:coenzyme A biosynthetic process"/>
    <property type="evidence" value="ECO:0007669"/>
    <property type="project" value="UniProtKB-KW"/>
</dbReference>
<keyword evidence="1" id="KW-0547">Nucleotide-binding</keyword>
<name>W6MW55_9ASCO</name>
<evidence type="ECO:0000256" key="2">
    <source>
        <dbReference type="ARBA" id="ARBA00022840"/>
    </source>
</evidence>
<keyword evidence="6" id="KW-1185">Reference proteome</keyword>
<dbReference type="SUPFAM" id="SSF53067">
    <property type="entry name" value="Actin-like ATPase domain"/>
    <property type="match status" value="2"/>
</dbReference>
<organism evidence="5 6">
    <name type="scientific">Kuraishia capsulata CBS 1993</name>
    <dbReference type="NCBI Taxonomy" id="1382522"/>
    <lineage>
        <taxon>Eukaryota</taxon>
        <taxon>Fungi</taxon>
        <taxon>Dikarya</taxon>
        <taxon>Ascomycota</taxon>
        <taxon>Saccharomycotina</taxon>
        <taxon>Pichiomycetes</taxon>
        <taxon>Pichiales</taxon>
        <taxon>Pichiaceae</taxon>
        <taxon>Kuraishia</taxon>
    </lineage>
</organism>
<dbReference type="GO" id="GO:0004594">
    <property type="term" value="F:pantothenate kinase activity"/>
    <property type="evidence" value="ECO:0007669"/>
    <property type="project" value="EnsemblFungi"/>
</dbReference>
<dbReference type="OrthoDB" id="498611at2759"/>
<dbReference type="STRING" id="1382522.W6MW55"/>
<evidence type="ECO:0000313" key="5">
    <source>
        <dbReference type="EMBL" id="CDK26905.1"/>
    </source>
</evidence>
<keyword evidence="2" id="KW-0067">ATP-binding</keyword>
<dbReference type="PANTHER" id="PTHR12280:SF20">
    <property type="entry name" value="4'-PHOSPHOPANTETHEINE PHOSPHATASE"/>
    <property type="match status" value="1"/>
</dbReference>
<keyword evidence="3" id="KW-0173">Coenzyme A biosynthesis</keyword>
<dbReference type="GeneID" id="34520289"/>
<dbReference type="PANTHER" id="PTHR12280">
    <property type="entry name" value="PANTOTHENATE KINASE"/>
    <property type="match status" value="1"/>
</dbReference>
<dbReference type="GO" id="GO:0008204">
    <property type="term" value="P:ergosterol metabolic process"/>
    <property type="evidence" value="ECO:0007669"/>
    <property type="project" value="EnsemblFungi"/>
</dbReference>
<proteinExistence type="predicted"/>
<evidence type="ECO:0000256" key="1">
    <source>
        <dbReference type="ARBA" id="ARBA00022741"/>
    </source>
</evidence>
<dbReference type="InterPro" id="IPR004567">
    <property type="entry name" value="Type_II_PanK"/>
</dbReference>
<dbReference type="GO" id="GO:0005524">
    <property type="term" value="F:ATP binding"/>
    <property type="evidence" value="ECO:0007669"/>
    <property type="project" value="UniProtKB-KW"/>
</dbReference>
<dbReference type="EMBL" id="HG793127">
    <property type="protein sequence ID" value="CDK26905.1"/>
    <property type="molecule type" value="Genomic_DNA"/>
</dbReference>